<dbReference type="Pfam" id="PF12697">
    <property type="entry name" value="Abhydrolase_6"/>
    <property type="match status" value="1"/>
</dbReference>
<reference evidence="2" key="1">
    <citation type="submission" date="2023-06" db="EMBL/GenBank/DDBJ databases">
        <title>Draft genome sequence of Nocardioides sp. SOB77.</title>
        <authorList>
            <person name="Zhang G."/>
        </authorList>
    </citation>
    <scope>NUCLEOTIDE SEQUENCE</scope>
    <source>
        <strain evidence="2">SOB77</strain>
    </source>
</reference>
<dbReference type="PANTHER" id="PTHR43689:SF8">
    <property type="entry name" value="ALPHA_BETA-HYDROLASES SUPERFAMILY PROTEIN"/>
    <property type="match status" value="1"/>
</dbReference>
<dbReference type="SUPFAM" id="SSF53474">
    <property type="entry name" value="alpha/beta-Hydrolases"/>
    <property type="match status" value="1"/>
</dbReference>
<dbReference type="Proteomes" id="UP001168620">
    <property type="component" value="Unassembled WGS sequence"/>
</dbReference>
<dbReference type="PANTHER" id="PTHR43689">
    <property type="entry name" value="HYDROLASE"/>
    <property type="match status" value="1"/>
</dbReference>
<evidence type="ECO:0000313" key="3">
    <source>
        <dbReference type="Proteomes" id="UP001168620"/>
    </source>
</evidence>
<keyword evidence="2" id="KW-0378">Hydrolase</keyword>
<feature type="domain" description="AB hydrolase-1" evidence="1">
    <location>
        <begin position="2"/>
        <end position="207"/>
    </location>
</feature>
<gene>
    <name evidence="2" type="ORF">QWY28_13815</name>
</gene>
<keyword evidence="3" id="KW-1185">Reference proteome</keyword>
<protein>
    <submittedName>
        <fullName evidence="2">Alpha/beta hydrolase</fullName>
    </submittedName>
</protein>
<dbReference type="EMBL" id="JAUHJQ010000005">
    <property type="protein sequence ID" value="MDN4174033.1"/>
    <property type="molecule type" value="Genomic_DNA"/>
</dbReference>
<name>A0ABT8FH63_9ACTN</name>
<comment type="caution">
    <text evidence="2">The sequence shown here is derived from an EMBL/GenBank/DDBJ whole genome shotgun (WGS) entry which is preliminary data.</text>
</comment>
<dbReference type="Gene3D" id="3.40.50.1820">
    <property type="entry name" value="alpha/beta hydrolase"/>
    <property type="match status" value="1"/>
</dbReference>
<proteinExistence type="predicted"/>
<dbReference type="InterPro" id="IPR029058">
    <property type="entry name" value="AB_hydrolase_fold"/>
</dbReference>
<evidence type="ECO:0000313" key="2">
    <source>
        <dbReference type="EMBL" id="MDN4174033.1"/>
    </source>
</evidence>
<sequence length="225" mass="23445">MPGLGLRATAWETTLAALPGHRSRTVLLPGFGERPGRGDRVDPASLGRALVDRLEPADGRVVLLGHSAGAQVVAHAAAVAGDRVAGLVLVGPSTDPRARSWRALVGRWLRTARFERPGQLPVLAWSYARTGPLHGVRTMEAARHDDIAATVAGVRCPVLVLRGRHDRICPEDWAERLVAAAPAGSRAETLPVGAHMGPLTHGPQVAAVVAAYLRPGASGADVSGA</sequence>
<dbReference type="GO" id="GO:0016787">
    <property type="term" value="F:hydrolase activity"/>
    <property type="evidence" value="ECO:0007669"/>
    <property type="project" value="UniProtKB-KW"/>
</dbReference>
<accession>A0ABT8FH63</accession>
<dbReference type="InterPro" id="IPR000073">
    <property type="entry name" value="AB_hydrolase_1"/>
</dbReference>
<organism evidence="2 3">
    <name type="scientific">Nocardioides oceani</name>
    <dbReference type="NCBI Taxonomy" id="3058369"/>
    <lineage>
        <taxon>Bacteria</taxon>
        <taxon>Bacillati</taxon>
        <taxon>Actinomycetota</taxon>
        <taxon>Actinomycetes</taxon>
        <taxon>Propionibacteriales</taxon>
        <taxon>Nocardioidaceae</taxon>
        <taxon>Nocardioides</taxon>
    </lineage>
</organism>
<dbReference type="RefSeq" id="WP_300953131.1">
    <property type="nucleotide sequence ID" value="NZ_JAUHJQ010000005.1"/>
</dbReference>
<evidence type="ECO:0000259" key="1">
    <source>
        <dbReference type="Pfam" id="PF12697"/>
    </source>
</evidence>